<reference evidence="6" key="1">
    <citation type="journal article" date="2019" name="Int. J. Syst. Evol. Microbiol.">
        <title>The Global Catalogue of Microorganisms (GCM) 10K type strain sequencing project: providing services to taxonomists for standard genome sequencing and annotation.</title>
        <authorList>
            <consortium name="The Broad Institute Genomics Platform"/>
            <consortium name="The Broad Institute Genome Sequencing Center for Infectious Disease"/>
            <person name="Wu L."/>
            <person name="Ma J."/>
        </authorList>
    </citation>
    <scope>NUCLEOTIDE SEQUENCE [LARGE SCALE GENOMIC DNA]</scope>
    <source>
        <strain evidence="6">ICMP 6774ER</strain>
    </source>
</reference>
<dbReference type="InterPro" id="IPR027417">
    <property type="entry name" value="P-loop_NTPase"/>
</dbReference>
<name>A0ABW4SSH9_9ACTN</name>
<dbReference type="InterPro" id="IPR011990">
    <property type="entry name" value="TPR-like_helical_dom_sf"/>
</dbReference>
<dbReference type="SUPFAM" id="SSF46894">
    <property type="entry name" value="C-terminal effector domain of the bipartite response regulators"/>
    <property type="match status" value="1"/>
</dbReference>
<dbReference type="SUPFAM" id="SSF52540">
    <property type="entry name" value="P-loop containing nucleoside triphosphate hydrolases"/>
    <property type="match status" value="1"/>
</dbReference>
<dbReference type="SMART" id="SM01043">
    <property type="entry name" value="BTAD"/>
    <property type="match status" value="1"/>
</dbReference>
<keyword evidence="6" id="KW-1185">Reference proteome</keyword>
<evidence type="ECO:0000256" key="2">
    <source>
        <dbReference type="ARBA" id="ARBA00023125"/>
    </source>
</evidence>
<dbReference type="Gene3D" id="1.10.10.10">
    <property type="entry name" value="Winged helix-like DNA-binding domain superfamily/Winged helix DNA-binding domain"/>
    <property type="match status" value="1"/>
</dbReference>
<dbReference type="RefSeq" id="WP_379572554.1">
    <property type="nucleotide sequence ID" value="NZ_JBHUFV010000020.1"/>
</dbReference>
<gene>
    <name evidence="5" type="ORF">ACFSKW_13525</name>
</gene>
<dbReference type="Proteomes" id="UP001597368">
    <property type="component" value="Unassembled WGS sequence"/>
</dbReference>
<comment type="similarity">
    <text evidence="1">Belongs to the AfsR/DnrI/RedD regulatory family.</text>
</comment>
<accession>A0ABW4SSH9</accession>
<evidence type="ECO:0000259" key="4">
    <source>
        <dbReference type="SMART" id="SM01043"/>
    </source>
</evidence>
<evidence type="ECO:0000259" key="3">
    <source>
        <dbReference type="SMART" id="SM00862"/>
    </source>
</evidence>
<dbReference type="InterPro" id="IPR036388">
    <property type="entry name" value="WH-like_DNA-bd_sf"/>
</dbReference>
<dbReference type="Pfam" id="PF25872">
    <property type="entry name" value="HTH_77"/>
    <property type="match status" value="1"/>
</dbReference>
<organism evidence="5 6">
    <name type="scientific">Nonomuraea mangrovi</name>
    <dbReference type="NCBI Taxonomy" id="2316207"/>
    <lineage>
        <taxon>Bacteria</taxon>
        <taxon>Bacillati</taxon>
        <taxon>Actinomycetota</taxon>
        <taxon>Actinomycetes</taxon>
        <taxon>Streptosporangiales</taxon>
        <taxon>Streptosporangiaceae</taxon>
        <taxon>Nonomuraea</taxon>
    </lineage>
</organism>
<dbReference type="InterPro" id="IPR016032">
    <property type="entry name" value="Sig_transdc_resp-reg_C-effctor"/>
</dbReference>
<dbReference type="PANTHER" id="PTHR47691:SF3">
    <property type="entry name" value="HTH-TYPE TRANSCRIPTIONAL REGULATOR RV0890C-RELATED"/>
    <property type="match status" value="1"/>
</dbReference>
<dbReference type="InterPro" id="IPR005158">
    <property type="entry name" value="BTAD"/>
</dbReference>
<dbReference type="Pfam" id="PF03704">
    <property type="entry name" value="BTAD"/>
    <property type="match status" value="1"/>
</dbReference>
<dbReference type="EMBL" id="JBHUFV010000020">
    <property type="protein sequence ID" value="MFD1932497.1"/>
    <property type="molecule type" value="Genomic_DNA"/>
</dbReference>
<evidence type="ECO:0000313" key="5">
    <source>
        <dbReference type="EMBL" id="MFD1932497.1"/>
    </source>
</evidence>
<evidence type="ECO:0000256" key="1">
    <source>
        <dbReference type="ARBA" id="ARBA00005820"/>
    </source>
</evidence>
<sequence length="1067" mass="112455">MRFGVLGPTEVAGVPVRGARLSGLLVLLALEAGRVVSVERLINDVYGPSGTVNALQSQVSRLRGVVGVPLELGPAGYRLVVDPLEVDAHLFTRLVADARRASAAGERSRLLRRALGLWRGPALADVLGLPFAEGEAVRLEELRLAALEDRVEADLLDGSAPDGELVAELGELVRRHPLRERLRGQHMRALAGAGRRAEALEAFEQARRALAEELGADPSPELAALHVRLLSPSSPSAARVPGAVPRAALSADSPAGLSPAAPAPGETACAGAVLRPRGPRPRPTSFVGREKEVRLVRELLDEGRLLTLAGPGGAGKTRLAVEATASLGEVCFVELAPLGPGSDVALPALTALGLTHAHTEAPGPLTPGPLTLPEAQTPADVLVAALAGHSVMLVLDNCEHLVEAAALLADRILAECPRVRMLATSREPLNIPGEQVLPVPPLPRPMRDLSPAEAREHPAVRLLADRAGAVRHGFAVTEANLDAVLRICRALDGLPLAIELAAARLRALTPEEVAARLDDRFSLLTAGSRTALPRHRTLRAVVAWSWDLLDPAERELAARLSVFASGATAHAAERVCGGDLDLLAALVDKSILQADGGRFRMLETVRAFCAERLAESGQQERVRLAHAECFAAMAAAAEPQLRGPDQLRCLAELAAEHDNLRTAIRFAIDTGRSGLALRLVADLWMYWWLRGIRSEGAAASVEVLELVGPEPPANLVEDYIVCSLQLAGGGRPAQEDTLRDLLANAERLAEGLGGPPRNPLVAMVRPYPSIAEGDYAMLLPALLAATTDSDPWTRAFARLLVGFLRLGAGEVDAGERELRMALDTFRVAGDRWGVGQAMLQLSELSGWRGDHAAAIATAEEALEVIAPFGAAEDTALVLSRRGAELARAGDLAAARAELEQAAALVGRLPGSEAAAVVMYGLAELARLTGDGAQAETLYATALEACSVHWLGAGETRGRILIGLGRLRRSGATLREAHDLLVKVLDLPGASGAVEAMAELTLREGAAGRAAFLLGAAESLRGVCLPDGPDVARTAGDARSELGDAAFDRLYRRGRQTPRDQIAGLLPY</sequence>
<feature type="domain" description="OmpR/PhoB-type" evidence="3">
    <location>
        <begin position="13"/>
        <end position="79"/>
    </location>
</feature>
<protein>
    <submittedName>
        <fullName evidence="5">BTAD domain-containing putative transcriptional regulator</fullName>
    </submittedName>
</protein>
<dbReference type="PRINTS" id="PR00364">
    <property type="entry name" value="DISEASERSIST"/>
</dbReference>
<dbReference type="InterPro" id="IPR001867">
    <property type="entry name" value="OmpR/PhoB-type_DNA-bd"/>
</dbReference>
<dbReference type="SMART" id="SM00862">
    <property type="entry name" value="Trans_reg_C"/>
    <property type="match status" value="1"/>
</dbReference>
<keyword evidence="2" id="KW-0238">DNA-binding</keyword>
<evidence type="ECO:0000313" key="6">
    <source>
        <dbReference type="Proteomes" id="UP001597368"/>
    </source>
</evidence>
<dbReference type="InterPro" id="IPR058852">
    <property type="entry name" value="HTH_77"/>
</dbReference>
<dbReference type="Gene3D" id="3.40.50.300">
    <property type="entry name" value="P-loop containing nucleotide triphosphate hydrolases"/>
    <property type="match status" value="1"/>
</dbReference>
<comment type="caution">
    <text evidence="5">The sequence shown here is derived from an EMBL/GenBank/DDBJ whole genome shotgun (WGS) entry which is preliminary data.</text>
</comment>
<dbReference type="PANTHER" id="PTHR47691">
    <property type="entry name" value="REGULATOR-RELATED"/>
    <property type="match status" value="1"/>
</dbReference>
<dbReference type="SUPFAM" id="SSF48452">
    <property type="entry name" value="TPR-like"/>
    <property type="match status" value="2"/>
</dbReference>
<feature type="domain" description="Bacterial transcriptional activator" evidence="4">
    <location>
        <begin position="86"/>
        <end position="230"/>
    </location>
</feature>
<dbReference type="Gene3D" id="1.25.40.10">
    <property type="entry name" value="Tetratricopeptide repeat domain"/>
    <property type="match status" value="2"/>
</dbReference>
<dbReference type="CDD" id="cd15831">
    <property type="entry name" value="BTAD"/>
    <property type="match status" value="1"/>
</dbReference>
<proteinExistence type="inferred from homology"/>